<dbReference type="InterPro" id="IPR045473">
    <property type="entry name" value="ASM_C"/>
</dbReference>
<feature type="binding site" evidence="12">
    <location>
        <position position="153"/>
    </location>
    <ligand>
        <name>Zn(2+)</name>
        <dbReference type="ChEBI" id="CHEBI:29105"/>
        <label>1</label>
    </ligand>
</feature>
<evidence type="ECO:0000313" key="16">
    <source>
        <dbReference type="EMBL" id="KAF0293044.1"/>
    </source>
</evidence>
<dbReference type="PIRSF" id="PIRSF000948">
    <property type="entry name" value="Sphingomy_PDE"/>
    <property type="match status" value="1"/>
</dbReference>
<dbReference type="GO" id="GO:0006685">
    <property type="term" value="P:sphingomyelin catabolic process"/>
    <property type="evidence" value="ECO:0007669"/>
    <property type="project" value="UniProtKB-UniRule"/>
</dbReference>
<evidence type="ECO:0000259" key="15">
    <source>
        <dbReference type="PROSITE" id="PS50015"/>
    </source>
</evidence>
<feature type="disulfide bond" evidence="13">
    <location>
        <begin position="168"/>
        <end position="173"/>
    </location>
</feature>
<dbReference type="GO" id="GO:0046872">
    <property type="term" value="F:metal ion binding"/>
    <property type="evidence" value="ECO:0007669"/>
    <property type="project" value="UniProtKB-KW"/>
</dbReference>
<dbReference type="PROSITE" id="PS50015">
    <property type="entry name" value="SAP_B"/>
    <property type="match status" value="1"/>
</dbReference>
<feature type="disulfide bond" evidence="13">
    <location>
        <begin position="536"/>
        <end position="540"/>
    </location>
</feature>
<dbReference type="InterPro" id="IPR041805">
    <property type="entry name" value="ASMase/PPN1_MPP"/>
</dbReference>
<evidence type="ECO:0000256" key="5">
    <source>
        <dbReference type="ARBA" id="ARBA00022729"/>
    </source>
</evidence>
<comment type="catalytic activity">
    <reaction evidence="10">
        <text>a sphingomyelin + H2O = phosphocholine + an N-acylsphing-4-enine + H(+)</text>
        <dbReference type="Rhea" id="RHEA:19253"/>
        <dbReference type="ChEBI" id="CHEBI:15377"/>
        <dbReference type="ChEBI" id="CHEBI:15378"/>
        <dbReference type="ChEBI" id="CHEBI:17636"/>
        <dbReference type="ChEBI" id="CHEBI:52639"/>
        <dbReference type="ChEBI" id="CHEBI:295975"/>
        <dbReference type="EC" id="3.1.4.12"/>
    </reaction>
    <physiologicalReaction direction="left-to-right" evidence="10">
        <dbReference type="Rhea" id="RHEA:19254"/>
    </physiologicalReaction>
</comment>
<evidence type="ECO:0000256" key="12">
    <source>
        <dbReference type="PIRSR" id="PIRSR000948-1"/>
    </source>
</evidence>
<feature type="signal peptide" evidence="14">
    <location>
        <begin position="1"/>
        <end position="24"/>
    </location>
</feature>
<dbReference type="GO" id="GO:0016020">
    <property type="term" value="C:membrane"/>
    <property type="evidence" value="ECO:0007669"/>
    <property type="project" value="GOC"/>
</dbReference>
<comment type="caution">
    <text evidence="16">The sequence shown here is derived from an EMBL/GenBank/DDBJ whole genome shotgun (WGS) entry which is preliminary data.</text>
</comment>
<dbReference type="OrthoDB" id="282973at2759"/>
<evidence type="ECO:0000256" key="13">
    <source>
        <dbReference type="PIRSR" id="PIRSR000948-2"/>
    </source>
</evidence>
<feature type="disulfide bond" evidence="13">
    <location>
        <begin position="66"/>
        <end position="76"/>
    </location>
</feature>
<dbReference type="Pfam" id="PF00149">
    <property type="entry name" value="Metallophos"/>
    <property type="match status" value="1"/>
</dbReference>
<feature type="binding site" evidence="12">
    <location>
        <position position="226"/>
    </location>
    <ligand>
        <name>Zn(2+)</name>
        <dbReference type="ChEBI" id="CHEBI:29105"/>
        <label>2</label>
    </ligand>
</feature>
<sequence>MKITMRTTVVFSLLLMMATSGVSTSPGALADRVKCGTCKALGAVVKGVVKLTGSSMLMRSKAYRLCSVVPVARSVCEGYIDSWAEPLTYIVQNSKLSSAEVCAIYIDACPRPSLDIDATLYLRKDPTPAEIKIRDYLYPSPATPGLTVLHIADLHLDSLYREGADNSCSEVLCCRADNGFPTNASRRAGRWGDYTRCDSPYKLVESMVQHTAKQHPDVAYIMWTGDNAPHDDWRTSREEVLSSTSSITALLQRYFPGIPVLPVIGNHDSAPINSFPPKEVWNAGFSSAWLYSMLANMWKPWLPPNAAATLENYGYYSLLVRPGFRVIVINTNVAYKLNFWVLMTARGDPSHQLRWLTEELRAAYLTGEKCHIVGHISPADRDILPAWSHMYYKIIKNYRTTVRGEFFSHTHVDEIHLSKDDNDEAFAVTYVAPSLSPWKNVNPGYKVYTVDGSRGAQSTWEVTEVARWTVNLQEANKLAGNSPRWYQQFKASEEYGLASLSPQNWSSAVQSMLLKDHLFTKYYRNLSGRALVQASCDAECRQEIICNVLTSDQSSPRQCQRARATYQQAVREGRANPRAVVSASQPTPWF</sequence>
<comment type="subcellular location">
    <subcellularLocation>
        <location evidence="1">Secreted</location>
    </subcellularLocation>
</comment>
<dbReference type="EC" id="3.1.4.12" evidence="11"/>
<feature type="chain" id="PRO_5025642416" description="Sphingomyelin phosphodiesterase" evidence="14">
    <location>
        <begin position="25"/>
        <end position="590"/>
    </location>
</feature>
<dbReference type="GO" id="GO:0005615">
    <property type="term" value="C:extracellular space"/>
    <property type="evidence" value="ECO:0007669"/>
    <property type="project" value="TreeGrafter"/>
</dbReference>
<feature type="binding site" evidence="12">
    <location>
        <position position="409"/>
    </location>
    <ligand>
        <name>Zn(2+)</name>
        <dbReference type="ChEBI" id="CHEBI:29105"/>
        <label>2</label>
    </ligand>
</feature>
<keyword evidence="4 12" id="KW-0479">Metal-binding</keyword>
<feature type="domain" description="Saposin B-type" evidence="15">
    <location>
        <begin position="31"/>
        <end position="113"/>
    </location>
</feature>
<reference evidence="16 17" key="1">
    <citation type="submission" date="2019-07" db="EMBL/GenBank/DDBJ databases">
        <title>Draft genome assembly of a fouling barnacle, Amphibalanus amphitrite (Darwin, 1854): The first reference genome for Thecostraca.</title>
        <authorList>
            <person name="Kim W."/>
        </authorList>
    </citation>
    <scope>NUCLEOTIDE SEQUENCE [LARGE SCALE GENOMIC DNA]</scope>
    <source>
        <strain evidence="16">SNU_AA5</strain>
        <tissue evidence="16">Soma without cirri and trophi</tissue>
    </source>
</reference>
<evidence type="ECO:0000256" key="10">
    <source>
        <dbReference type="ARBA" id="ARBA00047268"/>
    </source>
</evidence>
<comment type="similarity">
    <text evidence="2 11">Belongs to the acid sphingomyelinase family.</text>
</comment>
<dbReference type="EMBL" id="VIIS01001775">
    <property type="protein sequence ID" value="KAF0293044.1"/>
    <property type="molecule type" value="Genomic_DNA"/>
</dbReference>
<evidence type="ECO:0000256" key="6">
    <source>
        <dbReference type="ARBA" id="ARBA00022801"/>
    </source>
</evidence>
<dbReference type="GO" id="GO:0016798">
    <property type="term" value="F:hydrolase activity, acting on glycosyl bonds"/>
    <property type="evidence" value="ECO:0007669"/>
    <property type="project" value="UniProtKB-KW"/>
</dbReference>
<keyword evidence="6 11" id="KW-0378">Hydrolase</keyword>
<keyword evidence="11" id="KW-0326">Glycosidase</keyword>
<feature type="binding site" evidence="12">
    <location>
        <position position="226"/>
    </location>
    <ligand>
        <name>Zn(2+)</name>
        <dbReference type="ChEBI" id="CHEBI:29105"/>
        <label>1</label>
    </ligand>
</feature>
<evidence type="ECO:0000256" key="2">
    <source>
        <dbReference type="ARBA" id="ARBA00008234"/>
    </source>
</evidence>
<organism evidence="16 17">
    <name type="scientific">Amphibalanus amphitrite</name>
    <name type="common">Striped barnacle</name>
    <name type="synonym">Balanus amphitrite</name>
    <dbReference type="NCBI Taxonomy" id="1232801"/>
    <lineage>
        <taxon>Eukaryota</taxon>
        <taxon>Metazoa</taxon>
        <taxon>Ecdysozoa</taxon>
        <taxon>Arthropoda</taxon>
        <taxon>Crustacea</taxon>
        <taxon>Multicrustacea</taxon>
        <taxon>Cirripedia</taxon>
        <taxon>Thoracica</taxon>
        <taxon>Thoracicalcarea</taxon>
        <taxon>Balanomorpha</taxon>
        <taxon>Balanoidea</taxon>
        <taxon>Balanidae</taxon>
        <taxon>Amphibalaninae</taxon>
        <taxon>Amphibalanus</taxon>
    </lineage>
</organism>
<feature type="disulfide bond" evidence="13">
    <location>
        <begin position="35"/>
        <end position="109"/>
    </location>
</feature>
<evidence type="ECO:0000256" key="9">
    <source>
        <dbReference type="ARBA" id="ARBA00023180"/>
    </source>
</evidence>
<feature type="binding site" evidence="12">
    <location>
        <position position="155"/>
    </location>
    <ligand>
        <name>Zn(2+)</name>
        <dbReference type="ChEBI" id="CHEBI:29105"/>
        <label>1</label>
    </ligand>
</feature>
<keyword evidence="7 12" id="KW-0862">Zinc</keyword>
<dbReference type="PANTHER" id="PTHR10340:SF34">
    <property type="entry name" value="SPHINGOMYELIN PHOSPHODIESTERASE"/>
    <property type="match status" value="1"/>
</dbReference>
<feature type="binding site" evidence="12">
    <location>
        <position position="375"/>
    </location>
    <ligand>
        <name>Zn(2+)</name>
        <dbReference type="ChEBI" id="CHEBI:29105"/>
        <label>2</label>
    </ligand>
</feature>
<evidence type="ECO:0000256" key="11">
    <source>
        <dbReference type="PIRNR" id="PIRNR000948"/>
    </source>
</evidence>
<dbReference type="GO" id="GO:0004767">
    <property type="term" value="F:sphingomyelin phosphodiesterase activity"/>
    <property type="evidence" value="ECO:0007669"/>
    <property type="project" value="UniProtKB-UniRule"/>
</dbReference>
<dbReference type="GO" id="GO:0046513">
    <property type="term" value="P:ceramide biosynthetic process"/>
    <property type="evidence" value="ECO:0007669"/>
    <property type="project" value="UniProtKB-ARBA"/>
</dbReference>
<gene>
    <name evidence="16" type="primary">Smpd1_0</name>
    <name evidence="16" type="ORF">FJT64_000976</name>
</gene>
<feature type="binding site" evidence="12">
    <location>
        <position position="266"/>
    </location>
    <ligand>
        <name>Zn(2+)</name>
        <dbReference type="ChEBI" id="CHEBI:29105"/>
        <label>2</label>
    </ligand>
</feature>
<comment type="cofactor">
    <cofactor evidence="12">
        <name>Zn(2+)</name>
        <dbReference type="ChEBI" id="CHEBI:29105"/>
    </cofactor>
    <text evidence="12">Binds 2 Zn(2+) ions per subunit.</text>
</comment>
<name>A0A6A4VN86_AMPAM</name>
<dbReference type="Gene3D" id="3.60.21.10">
    <property type="match status" value="1"/>
</dbReference>
<evidence type="ECO:0000313" key="17">
    <source>
        <dbReference type="Proteomes" id="UP000440578"/>
    </source>
</evidence>
<evidence type="ECO:0000256" key="8">
    <source>
        <dbReference type="ARBA" id="ARBA00023157"/>
    </source>
</evidence>
<feature type="disulfide bond" evidence="13">
    <location>
        <begin position="38"/>
        <end position="102"/>
    </location>
</feature>
<dbReference type="InterPro" id="IPR029052">
    <property type="entry name" value="Metallo-depent_PP-like"/>
</dbReference>
<dbReference type="InterPro" id="IPR008139">
    <property type="entry name" value="SaposinB_dom"/>
</dbReference>
<keyword evidence="3" id="KW-0964">Secreted</keyword>
<keyword evidence="9" id="KW-0325">Glycoprotein</keyword>
<dbReference type="Pfam" id="PF19272">
    <property type="entry name" value="ASMase_C"/>
    <property type="match status" value="1"/>
</dbReference>
<evidence type="ECO:0000256" key="14">
    <source>
        <dbReference type="SAM" id="SignalP"/>
    </source>
</evidence>
<comment type="function">
    <text evidence="11">Converts sphingomyelin to ceramide.</text>
</comment>
<evidence type="ECO:0000256" key="3">
    <source>
        <dbReference type="ARBA" id="ARBA00022525"/>
    </source>
</evidence>
<keyword evidence="8 13" id="KW-1015">Disulfide bond</keyword>
<dbReference type="InterPro" id="IPR004843">
    <property type="entry name" value="Calcineurin-like_PHP"/>
</dbReference>
<keyword evidence="17" id="KW-1185">Reference proteome</keyword>
<evidence type="ECO:0000256" key="4">
    <source>
        <dbReference type="ARBA" id="ARBA00022723"/>
    </source>
</evidence>
<protein>
    <recommendedName>
        <fullName evidence="11">Sphingomyelin phosphodiesterase</fullName>
        <ecNumber evidence="11">3.1.4.12</ecNumber>
    </recommendedName>
</protein>
<dbReference type="InterPro" id="IPR011160">
    <property type="entry name" value="Sphingomy_PDE"/>
</dbReference>
<feature type="binding site" evidence="12">
    <location>
        <position position="411"/>
    </location>
    <ligand>
        <name>Zn(2+)</name>
        <dbReference type="ChEBI" id="CHEBI:29105"/>
        <label>1</label>
    </ligand>
</feature>
<keyword evidence="5 14" id="KW-0732">Signal</keyword>
<evidence type="ECO:0000256" key="1">
    <source>
        <dbReference type="ARBA" id="ARBA00004613"/>
    </source>
</evidence>
<dbReference type="PANTHER" id="PTHR10340">
    <property type="entry name" value="SPHINGOMYELIN PHOSPHODIESTERASE"/>
    <property type="match status" value="1"/>
</dbReference>
<dbReference type="SUPFAM" id="SSF56300">
    <property type="entry name" value="Metallo-dependent phosphatases"/>
    <property type="match status" value="1"/>
</dbReference>
<feature type="disulfide bond" evidence="13">
    <location>
        <begin position="174"/>
        <end position="197"/>
    </location>
</feature>
<proteinExistence type="inferred from homology"/>
<dbReference type="Proteomes" id="UP000440578">
    <property type="component" value="Unassembled WGS sequence"/>
</dbReference>
<dbReference type="CDD" id="cd00842">
    <property type="entry name" value="MPP_ASMase"/>
    <property type="match status" value="1"/>
</dbReference>
<dbReference type="AlphaFoldDB" id="A0A6A4VN86"/>
<evidence type="ECO:0000256" key="7">
    <source>
        <dbReference type="ARBA" id="ARBA00022833"/>
    </source>
</evidence>
<accession>A0A6A4VN86</accession>